<dbReference type="GO" id="GO:0006310">
    <property type="term" value="P:DNA recombination"/>
    <property type="evidence" value="ECO:0007669"/>
    <property type="project" value="InterPro"/>
</dbReference>
<dbReference type="PANTHER" id="PTHR30255:SF2">
    <property type="entry name" value="SINGLE-STRANDED-DNA-SPECIFIC EXONUCLEASE RECJ"/>
    <property type="match status" value="1"/>
</dbReference>
<dbReference type="PANTHER" id="PTHR30255">
    <property type="entry name" value="SINGLE-STRANDED-DNA-SPECIFIC EXONUCLEASE RECJ"/>
    <property type="match status" value="1"/>
</dbReference>
<proteinExistence type="inferred from homology"/>
<dbReference type="GO" id="GO:0003676">
    <property type="term" value="F:nucleic acid binding"/>
    <property type="evidence" value="ECO:0007669"/>
    <property type="project" value="InterPro"/>
</dbReference>
<evidence type="ECO:0000259" key="6">
    <source>
        <dbReference type="Pfam" id="PF01368"/>
    </source>
</evidence>
<sequence>MSDIARTADTLYFLGIDKSATDKIWREKLDTPARNNALAISQKYDVPDLLARVLSARGVDEAQAETFINPSLRNLMPDPMTFTDMHKAATRIAQAVMKGEAVAVFGDYDVDGACSAAIMARFLRSFQLDCRIYIPDRLAEGYGPNKAAMRQLVLDGAKLVITVDCGANSAEAVGAALAAGGDVVVLDHHQMAEAATATDCPLVNPNRPDDLSGQGHLCAAGVVFMTLVAVCQVLRQQAWKSIPDLLGYLDLVALATVCDVVPLVGLNRAFVVKGLQIARTMHNPGLAALVKVARIGEPLNVFHLGFILGPRINAGGRIGNSALGAELLSCDESAQAEAVAIQLDALNRERQEMETIQLEEAETQIIAALEDKSLPAAIVVASKDWHPGIVGLIASRLKERLNRPAVAIAIRVDGTATGSARSVAGVDIGRLVSMAVTEGLLTKGGGHSMAAGLTIAPQKIALFQQWLPEKVKQNREEPESRETLLIDGALSASGMTEQLFHMLEKAGPYGAGHEAPLLALPAHKLVDVREVGRGHISATLSDISGKRLKAIAFRAAGTPLGDFLFNNRMKSIHLVGNLSINYWNGSVTPQLRIVDAALTNR</sequence>
<evidence type="ECO:0000259" key="7">
    <source>
        <dbReference type="Pfam" id="PF02272"/>
    </source>
</evidence>
<dbReference type="Gene3D" id="3.10.310.30">
    <property type="match status" value="1"/>
</dbReference>
<dbReference type="InterPro" id="IPR003156">
    <property type="entry name" value="DHHA1_dom"/>
</dbReference>
<dbReference type="SUPFAM" id="SSF64182">
    <property type="entry name" value="DHH phosphoesterases"/>
    <property type="match status" value="1"/>
</dbReference>
<evidence type="ECO:0000256" key="5">
    <source>
        <dbReference type="ARBA" id="ARBA00022839"/>
    </source>
</evidence>
<accession>A0A1U9JUS3</accession>
<keyword evidence="10" id="KW-1185">Reference proteome</keyword>
<dbReference type="Pfam" id="PF17768">
    <property type="entry name" value="RecJ_OB"/>
    <property type="match status" value="1"/>
</dbReference>
<dbReference type="Proteomes" id="UP000188912">
    <property type="component" value="Chromosome"/>
</dbReference>
<dbReference type="InterPro" id="IPR051673">
    <property type="entry name" value="SSDNA_exonuclease_RecJ"/>
</dbReference>
<dbReference type="InterPro" id="IPR004610">
    <property type="entry name" value="RecJ"/>
</dbReference>
<dbReference type="STRING" id="1902579.BHV28_09070"/>
<name>A0A1U9JUS3_9HYPH</name>
<evidence type="ECO:0000256" key="4">
    <source>
        <dbReference type="ARBA" id="ARBA00022801"/>
    </source>
</evidence>
<evidence type="ECO:0000256" key="2">
    <source>
        <dbReference type="ARBA" id="ARBA00019841"/>
    </source>
</evidence>
<feature type="domain" description="DDH" evidence="6">
    <location>
        <begin position="102"/>
        <end position="256"/>
    </location>
</feature>
<dbReference type="InterPro" id="IPR038763">
    <property type="entry name" value="DHH_sf"/>
</dbReference>
<dbReference type="NCBIfam" id="TIGR00644">
    <property type="entry name" value="recJ"/>
    <property type="match status" value="1"/>
</dbReference>
<protein>
    <recommendedName>
        <fullName evidence="2">Single-stranded-DNA-specific exonuclease RecJ</fullName>
    </recommendedName>
</protein>
<dbReference type="GO" id="GO:0008409">
    <property type="term" value="F:5'-3' exonuclease activity"/>
    <property type="evidence" value="ECO:0007669"/>
    <property type="project" value="InterPro"/>
</dbReference>
<dbReference type="EMBL" id="CP017315">
    <property type="protein sequence ID" value="AQS41603.1"/>
    <property type="molecule type" value="Genomic_DNA"/>
</dbReference>
<dbReference type="InterPro" id="IPR041122">
    <property type="entry name" value="RecJ_OB"/>
</dbReference>
<dbReference type="GO" id="GO:0006281">
    <property type="term" value="P:DNA repair"/>
    <property type="evidence" value="ECO:0007669"/>
    <property type="project" value="InterPro"/>
</dbReference>
<dbReference type="KEGG" id="thd:BHV28_09070"/>
<dbReference type="InterPro" id="IPR001667">
    <property type="entry name" value="DDH_dom"/>
</dbReference>
<evidence type="ECO:0000256" key="3">
    <source>
        <dbReference type="ARBA" id="ARBA00022722"/>
    </source>
</evidence>
<evidence type="ECO:0000313" key="9">
    <source>
        <dbReference type="EMBL" id="AQS41603.1"/>
    </source>
</evidence>
<reference evidence="9 10" key="1">
    <citation type="journal article" date="2010" name="Science">
        <title>Genomic comparison of the ants Camponotus floridanus and Harpegnathos saltator.</title>
        <authorList>
            <person name="Bonasio R."/>
            <person name="Zhang G."/>
            <person name="Ye C."/>
            <person name="Mutti N.S."/>
            <person name="Fang X."/>
            <person name="Qin N."/>
            <person name="Donahue G."/>
            <person name="Yang P."/>
            <person name="Li Q."/>
            <person name="Li C."/>
            <person name="Zhang P."/>
            <person name="Huang Z."/>
            <person name="Berger S.L."/>
            <person name="Reinberg D."/>
            <person name="Wang J."/>
            <person name="Liebig J."/>
        </authorList>
    </citation>
    <scope>NUCLEOTIDE SEQUENCE [LARGE SCALE GENOMIC DNA]</scope>
    <source>
        <strain evidence="9 10">Hsal</strain>
    </source>
</reference>
<evidence type="ECO:0000256" key="1">
    <source>
        <dbReference type="ARBA" id="ARBA00005915"/>
    </source>
</evidence>
<feature type="domain" description="DHHA1" evidence="7">
    <location>
        <begin position="378"/>
        <end position="470"/>
    </location>
</feature>
<keyword evidence="5 9" id="KW-0269">Exonuclease</keyword>
<dbReference type="Pfam" id="PF01368">
    <property type="entry name" value="DHH"/>
    <property type="match status" value="1"/>
</dbReference>
<comment type="similarity">
    <text evidence="1">Belongs to the RecJ family.</text>
</comment>
<keyword evidence="3" id="KW-0540">Nuclease</keyword>
<organism evidence="9 10">
    <name type="scientific">Candidatus Tokpelaia hoelldobleri</name>
    <dbReference type="NCBI Taxonomy" id="1902579"/>
    <lineage>
        <taxon>Bacteria</taxon>
        <taxon>Pseudomonadati</taxon>
        <taxon>Pseudomonadota</taxon>
        <taxon>Alphaproteobacteria</taxon>
        <taxon>Hyphomicrobiales</taxon>
        <taxon>Candidatus Tokpelaia</taxon>
    </lineage>
</organism>
<evidence type="ECO:0000313" key="10">
    <source>
        <dbReference type="Proteomes" id="UP000188912"/>
    </source>
</evidence>
<gene>
    <name evidence="9" type="primary">recJ</name>
    <name evidence="9" type="ORF">BHV28_09070</name>
</gene>
<feature type="domain" description="RecJ OB" evidence="8">
    <location>
        <begin position="486"/>
        <end position="595"/>
    </location>
</feature>
<dbReference type="Gene3D" id="3.90.1640.30">
    <property type="match status" value="1"/>
</dbReference>
<dbReference type="Pfam" id="PF02272">
    <property type="entry name" value="DHHA1"/>
    <property type="match status" value="1"/>
</dbReference>
<dbReference type="AlphaFoldDB" id="A0A1U9JUS3"/>
<evidence type="ECO:0000259" key="8">
    <source>
        <dbReference type="Pfam" id="PF17768"/>
    </source>
</evidence>
<keyword evidence="4" id="KW-0378">Hydrolase</keyword>
<reference evidence="9 10" key="2">
    <citation type="journal article" date="2016" name="Sci. Rep.">
        <title>The genome of Rhizobiales bacteria in predatory ants reveals urease gene functions but no genes for nitrogen fixation.</title>
        <authorList>
            <person name="Neuvonen M.M."/>
            <person name="Tamarit D."/>
            <person name="Naslund K."/>
            <person name="Liebig J."/>
            <person name="Feldhaar H."/>
            <person name="Moran N.A."/>
            <person name="Guy L."/>
            <person name="Andersson S.G."/>
        </authorList>
    </citation>
    <scope>NUCLEOTIDE SEQUENCE [LARGE SCALE GENOMIC DNA]</scope>
    <source>
        <strain evidence="9 10">Hsal</strain>
    </source>
</reference>